<name>A0A4R8C3Q4_9ACTN</name>
<evidence type="ECO:0000256" key="1">
    <source>
        <dbReference type="SAM" id="MobiDB-lite"/>
    </source>
</evidence>
<feature type="domain" description="DUF6318" evidence="3">
    <location>
        <begin position="59"/>
        <end position="199"/>
    </location>
</feature>
<gene>
    <name evidence="4" type="ORF">EV653_4491</name>
</gene>
<reference evidence="4 5" key="1">
    <citation type="submission" date="2019-03" db="EMBL/GenBank/DDBJ databases">
        <title>Genomic Encyclopedia of Type Strains, Phase III (KMG-III): the genomes of soil and plant-associated and newly described type strains.</title>
        <authorList>
            <person name="Whitman W."/>
        </authorList>
    </citation>
    <scope>NUCLEOTIDE SEQUENCE [LARGE SCALE GENOMIC DNA]</scope>
    <source>
        <strain evidence="4 5">VKM Ac-2573</strain>
    </source>
</reference>
<dbReference type="Proteomes" id="UP000295146">
    <property type="component" value="Unassembled WGS sequence"/>
</dbReference>
<feature type="region of interest" description="Disordered" evidence="1">
    <location>
        <begin position="25"/>
        <end position="73"/>
    </location>
</feature>
<comment type="caution">
    <text evidence="4">The sequence shown here is derived from an EMBL/GenBank/DDBJ whole genome shotgun (WGS) entry which is preliminary data.</text>
</comment>
<protein>
    <recommendedName>
        <fullName evidence="3">DUF6318 domain-containing protein</fullName>
    </recommendedName>
</protein>
<accession>A0A4R8C3Q4</accession>
<feature type="signal peptide" evidence="2">
    <location>
        <begin position="1"/>
        <end position="23"/>
    </location>
</feature>
<dbReference type="EMBL" id="SODP01000002">
    <property type="protein sequence ID" value="TDW70448.1"/>
    <property type="molecule type" value="Genomic_DNA"/>
</dbReference>
<evidence type="ECO:0000256" key="2">
    <source>
        <dbReference type="SAM" id="SignalP"/>
    </source>
</evidence>
<keyword evidence="5" id="KW-1185">Reference proteome</keyword>
<keyword evidence="2" id="KW-0732">Signal</keyword>
<dbReference type="PROSITE" id="PS51257">
    <property type="entry name" value="PROKAR_LIPOPROTEIN"/>
    <property type="match status" value="1"/>
</dbReference>
<evidence type="ECO:0000313" key="5">
    <source>
        <dbReference type="Proteomes" id="UP000295146"/>
    </source>
</evidence>
<organism evidence="4 5">
    <name type="scientific">Kribbella pratensis</name>
    <dbReference type="NCBI Taxonomy" id="2512112"/>
    <lineage>
        <taxon>Bacteria</taxon>
        <taxon>Bacillati</taxon>
        <taxon>Actinomycetota</taxon>
        <taxon>Actinomycetes</taxon>
        <taxon>Propionibacteriales</taxon>
        <taxon>Kribbellaceae</taxon>
        <taxon>Kribbella</taxon>
    </lineage>
</organism>
<dbReference type="Pfam" id="PF19843">
    <property type="entry name" value="DUF6318"/>
    <property type="match status" value="1"/>
</dbReference>
<feature type="compositionally biased region" description="Pro residues" evidence="1">
    <location>
        <begin position="56"/>
        <end position="69"/>
    </location>
</feature>
<evidence type="ECO:0000259" key="3">
    <source>
        <dbReference type="Pfam" id="PF19843"/>
    </source>
</evidence>
<sequence>MTHRNRPTRTFLACLGTATLLTACGAGSPEAGRPNTAPPSPSVNTQTGSPTESTATPPPSTTPSGPPTRPANANGLTLAAAEQFVRYYNTLLNYAAETGDTGPLLGASEAGCENCKSYASFVAQANVANGLIKGDYREQITDVPELYRGDSGRVGGSALVTVGAYVSQKSKSAAPRNIPAAKYKREFALSPKAGSWVMYEMKLVKQ</sequence>
<dbReference type="InterPro" id="IPR046281">
    <property type="entry name" value="DUF6318"/>
</dbReference>
<feature type="chain" id="PRO_5039299662" description="DUF6318 domain-containing protein" evidence="2">
    <location>
        <begin position="24"/>
        <end position="206"/>
    </location>
</feature>
<dbReference type="AlphaFoldDB" id="A0A4R8C3Q4"/>
<evidence type="ECO:0000313" key="4">
    <source>
        <dbReference type="EMBL" id="TDW70448.1"/>
    </source>
</evidence>
<proteinExistence type="predicted"/>